<name>A0A6V7GWS8_9HYME</name>
<evidence type="ECO:0000313" key="2">
    <source>
        <dbReference type="Proteomes" id="UP000752696"/>
    </source>
</evidence>
<dbReference type="Proteomes" id="UP000752696">
    <property type="component" value="Unassembled WGS sequence"/>
</dbReference>
<dbReference type="OrthoDB" id="10531580at2759"/>
<reference evidence="1" key="1">
    <citation type="submission" date="2020-07" db="EMBL/GenBank/DDBJ databases">
        <authorList>
            <person name="Nazaruddin N."/>
        </authorList>
    </citation>
    <scope>NUCLEOTIDE SEQUENCE</scope>
</reference>
<dbReference type="AlphaFoldDB" id="A0A6V7GWS8"/>
<keyword evidence="2" id="KW-1185">Reference proteome</keyword>
<protein>
    <submittedName>
        <fullName evidence="1">Uncharacterized protein</fullName>
    </submittedName>
</protein>
<accession>A0A6V7GWS8</accession>
<feature type="non-terminal residue" evidence="1">
    <location>
        <position position="1"/>
    </location>
</feature>
<gene>
    <name evidence="1" type="ORF">MHI_LOCUS166350</name>
</gene>
<sequence length="41" mass="4659">TKNDPKRNLQVFIGNPGVKVFPNNPQSISEVVELFIEDDFI</sequence>
<dbReference type="EMBL" id="CAJDYZ010003137">
    <property type="protein sequence ID" value="CAD1469885.1"/>
    <property type="molecule type" value="Genomic_DNA"/>
</dbReference>
<organism evidence="1 2">
    <name type="scientific">Heterotrigona itama</name>
    <dbReference type="NCBI Taxonomy" id="395501"/>
    <lineage>
        <taxon>Eukaryota</taxon>
        <taxon>Metazoa</taxon>
        <taxon>Ecdysozoa</taxon>
        <taxon>Arthropoda</taxon>
        <taxon>Hexapoda</taxon>
        <taxon>Insecta</taxon>
        <taxon>Pterygota</taxon>
        <taxon>Neoptera</taxon>
        <taxon>Endopterygota</taxon>
        <taxon>Hymenoptera</taxon>
        <taxon>Apocrita</taxon>
        <taxon>Aculeata</taxon>
        <taxon>Apoidea</taxon>
        <taxon>Anthophila</taxon>
        <taxon>Apidae</taxon>
        <taxon>Heterotrigona</taxon>
    </lineage>
</organism>
<proteinExistence type="predicted"/>
<comment type="caution">
    <text evidence="1">The sequence shown here is derived from an EMBL/GenBank/DDBJ whole genome shotgun (WGS) entry which is preliminary data.</text>
</comment>
<evidence type="ECO:0000313" key="1">
    <source>
        <dbReference type="EMBL" id="CAD1469885.1"/>
    </source>
</evidence>